<evidence type="ECO:0000256" key="3">
    <source>
        <dbReference type="ARBA" id="ARBA00022960"/>
    </source>
</evidence>
<evidence type="ECO:0000256" key="5">
    <source>
        <dbReference type="ARBA" id="ARBA00023136"/>
    </source>
</evidence>
<dbReference type="GO" id="GO:0015648">
    <property type="term" value="F:lipid-linked peptidoglycan transporter activity"/>
    <property type="evidence" value="ECO:0007669"/>
    <property type="project" value="TreeGrafter"/>
</dbReference>
<dbReference type="PANTHER" id="PTHR30474:SF3">
    <property type="entry name" value="PEPTIDOGLYCAN GLYCOSYLTRANSFERASE RODA"/>
    <property type="match status" value="1"/>
</dbReference>
<dbReference type="GO" id="GO:0051301">
    <property type="term" value="P:cell division"/>
    <property type="evidence" value="ECO:0007669"/>
    <property type="project" value="InterPro"/>
</dbReference>
<dbReference type="Pfam" id="PF01098">
    <property type="entry name" value="FTSW_RODA_SPOVE"/>
    <property type="match status" value="1"/>
</dbReference>
<accession>A0A4P6PUT3</accession>
<evidence type="ECO:0000256" key="1">
    <source>
        <dbReference type="ARBA" id="ARBA00004141"/>
    </source>
</evidence>
<evidence type="ECO:0000313" key="7">
    <source>
        <dbReference type="EMBL" id="QBI51898.1"/>
    </source>
</evidence>
<dbReference type="EMBL" id="CP036455">
    <property type="protein sequence ID" value="QBI51898.1"/>
    <property type="molecule type" value="Genomic_DNA"/>
</dbReference>
<feature type="transmembrane region" description="Helical" evidence="6">
    <location>
        <begin position="438"/>
        <end position="460"/>
    </location>
</feature>
<feature type="transmembrane region" description="Helical" evidence="6">
    <location>
        <begin position="275"/>
        <end position="294"/>
    </location>
</feature>
<protein>
    <submittedName>
        <fullName evidence="7">Lipid II flippase FtsW</fullName>
    </submittedName>
</protein>
<evidence type="ECO:0000313" key="8">
    <source>
        <dbReference type="Proteomes" id="UP000292235"/>
    </source>
</evidence>
<proteinExistence type="predicted"/>
<dbReference type="Proteomes" id="UP000292235">
    <property type="component" value="Chromosome"/>
</dbReference>
<feature type="transmembrane region" description="Helical" evidence="6">
    <location>
        <begin position="84"/>
        <end position="104"/>
    </location>
</feature>
<sequence precursor="true">MTTATPERAAPEAPTQLPPVKRRNAELVMTLFAVGITLYGLIEAGLTRNGEMPASLFVYGVLFGGLAVLAHLFIRFFAPWSDPLLLPLATLLNGLGIAMLWRLYEATGDTSNGSAMNQLILTAGSMAVFAAVVYFLKEPRTLQRYPYIMALSAVVLLLTPLIPGIGMSVNGAQQWLNLGFTTLQPSEFAKIALVIFLAGYMVTKRDVLALASRQIKIGPLKVLDLPRMRDTAPMAAMWGFCIIVLVILMNDLGTSLMLFGTFLAMIYVATHRGSWIAIGLTAFFGACALIYPLVPHFRVRMVTWLDAFRPDVFCTDKYLADPDSFCQTSGDSQQLVEGLFAMAEGGMTGTGLGGGKPGFVPEVHNDFIFMAFGEELGLAGCMVILLALALLVERGMRIALASKELFIKMFASGISFLIGFQSFVIIGGVTRVIPMTGATIPFVAKGGSALLSSWIMLALLMRMSNNARKPAPQAIQDEGATQVIQR</sequence>
<dbReference type="PANTHER" id="PTHR30474">
    <property type="entry name" value="CELL CYCLE PROTEIN"/>
    <property type="match status" value="1"/>
</dbReference>
<dbReference type="InterPro" id="IPR001182">
    <property type="entry name" value="FtsW/RodA"/>
</dbReference>
<keyword evidence="3" id="KW-0133">Cell shape</keyword>
<dbReference type="AlphaFoldDB" id="A0A4P6PUT3"/>
<name>A0A4P6PUT3_9ACTN</name>
<evidence type="ECO:0000256" key="4">
    <source>
        <dbReference type="ARBA" id="ARBA00022989"/>
    </source>
</evidence>
<feature type="transmembrane region" description="Helical" evidence="6">
    <location>
        <begin position="367"/>
        <end position="393"/>
    </location>
</feature>
<dbReference type="GO" id="GO:0008360">
    <property type="term" value="P:regulation of cell shape"/>
    <property type="evidence" value="ECO:0007669"/>
    <property type="project" value="UniProtKB-KW"/>
</dbReference>
<evidence type="ECO:0000256" key="6">
    <source>
        <dbReference type="SAM" id="Phobius"/>
    </source>
</evidence>
<keyword evidence="4 6" id="KW-1133">Transmembrane helix</keyword>
<feature type="transmembrane region" description="Helical" evidence="6">
    <location>
        <begin position="188"/>
        <end position="211"/>
    </location>
</feature>
<dbReference type="GO" id="GO:0005886">
    <property type="term" value="C:plasma membrane"/>
    <property type="evidence" value="ECO:0007669"/>
    <property type="project" value="TreeGrafter"/>
</dbReference>
<dbReference type="KEGG" id="strr:EKD16_00375"/>
<evidence type="ECO:0000256" key="2">
    <source>
        <dbReference type="ARBA" id="ARBA00022692"/>
    </source>
</evidence>
<feature type="transmembrane region" description="Helical" evidence="6">
    <location>
        <begin position="116"/>
        <end position="136"/>
    </location>
</feature>
<comment type="subcellular location">
    <subcellularLocation>
        <location evidence="1">Membrane</location>
        <topology evidence="1">Multi-pass membrane protein</topology>
    </subcellularLocation>
</comment>
<keyword evidence="5 6" id="KW-0472">Membrane</keyword>
<organism evidence="7 8">
    <name type="scientific">Streptomonospora litoralis</name>
    <dbReference type="NCBI Taxonomy" id="2498135"/>
    <lineage>
        <taxon>Bacteria</taxon>
        <taxon>Bacillati</taxon>
        <taxon>Actinomycetota</taxon>
        <taxon>Actinomycetes</taxon>
        <taxon>Streptosporangiales</taxon>
        <taxon>Nocardiopsidaceae</taxon>
        <taxon>Streptomonospora</taxon>
    </lineage>
</organism>
<feature type="transmembrane region" description="Helical" evidence="6">
    <location>
        <begin position="54"/>
        <end position="77"/>
    </location>
</feature>
<feature type="transmembrane region" description="Helical" evidence="6">
    <location>
        <begin position="405"/>
        <end position="426"/>
    </location>
</feature>
<keyword evidence="2 6" id="KW-0812">Transmembrane</keyword>
<gene>
    <name evidence="7" type="primary">ftsW1</name>
    <name evidence="7" type="ORF">EKD16_00375</name>
</gene>
<keyword evidence="8" id="KW-1185">Reference proteome</keyword>
<feature type="transmembrane region" description="Helical" evidence="6">
    <location>
        <begin position="25"/>
        <end position="42"/>
    </location>
</feature>
<feature type="transmembrane region" description="Helical" evidence="6">
    <location>
        <begin position="148"/>
        <end position="168"/>
    </location>
</feature>
<reference evidence="7 8" key="1">
    <citation type="submission" date="2019-02" db="EMBL/GenBank/DDBJ databases">
        <authorList>
            <person name="Khodamoradi S."/>
            <person name="Hahnke R.L."/>
            <person name="Kaempfer P."/>
            <person name="Schumann P."/>
            <person name="Rohde M."/>
            <person name="Steinert M."/>
            <person name="Luzhetskyy A."/>
            <person name="Wink J."/>
            <person name="Ruckert C."/>
        </authorList>
    </citation>
    <scope>NUCLEOTIDE SEQUENCE [LARGE SCALE GENOMIC DNA]</scope>
    <source>
        <strain evidence="7 8">M2</strain>
    </source>
</reference>
<dbReference type="GO" id="GO:0032153">
    <property type="term" value="C:cell division site"/>
    <property type="evidence" value="ECO:0007669"/>
    <property type="project" value="TreeGrafter"/>
</dbReference>